<evidence type="ECO:0000256" key="9">
    <source>
        <dbReference type="PROSITE-ProRule" id="PRU00804"/>
    </source>
</evidence>
<evidence type="ECO:0000259" key="10">
    <source>
        <dbReference type="PROSITE" id="PS51472"/>
    </source>
</evidence>
<dbReference type="InterPro" id="IPR035979">
    <property type="entry name" value="RBD_domain_sf"/>
</dbReference>
<comment type="subcellular location">
    <subcellularLocation>
        <location evidence="1">Nucleus</location>
        <location evidence="1">Nuclear pore complex</location>
    </subcellularLocation>
</comment>
<dbReference type="EMBL" id="JH159156">
    <property type="protein sequence ID" value="EGZ12785.1"/>
    <property type="molecule type" value="Genomic_DNA"/>
</dbReference>
<name>G4ZSR4_PHYSP</name>
<dbReference type="SMR" id="G4ZSR4"/>
<dbReference type="FunFam" id="3.30.70.330:FF:000095">
    <property type="entry name" value="Putative Nucleoporin NUP53"/>
    <property type="match status" value="1"/>
</dbReference>
<dbReference type="AlphaFoldDB" id="G4ZSR4"/>
<evidence type="ECO:0000256" key="8">
    <source>
        <dbReference type="ARBA" id="ARBA00023242"/>
    </source>
</evidence>
<dbReference type="CDD" id="cd12441">
    <property type="entry name" value="RRM_Nup53_like"/>
    <property type="match status" value="1"/>
</dbReference>
<keyword evidence="8 9" id="KW-0539">Nucleus</keyword>
<dbReference type="Gene3D" id="3.30.70.330">
    <property type="match status" value="1"/>
</dbReference>
<dbReference type="GO" id="GO:0006607">
    <property type="term" value="P:NLS-bearing protein import into nucleus"/>
    <property type="evidence" value="ECO:0007669"/>
    <property type="project" value="TreeGrafter"/>
</dbReference>
<keyword evidence="3 9" id="KW-0813">Transport</keyword>
<dbReference type="PANTHER" id="PTHR21527">
    <property type="entry name" value="NUCLEOPORIN NUP35"/>
    <property type="match status" value="1"/>
</dbReference>
<keyword evidence="4 9" id="KW-0509">mRNA transport</keyword>
<feature type="domain" description="RRM Nup35-type" evidence="10">
    <location>
        <begin position="21"/>
        <end position="101"/>
    </location>
</feature>
<dbReference type="STRING" id="1094619.G4ZSR4"/>
<accession>G4ZSR4</accession>
<dbReference type="PROSITE" id="PS51472">
    <property type="entry name" value="RRM_NUP35"/>
    <property type="match status" value="1"/>
</dbReference>
<keyword evidence="6" id="KW-0811">Translocation</keyword>
<evidence type="ECO:0000256" key="5">
    <source>
        <dbReference type="ARBA" id="ARBA00022927"/>
    </source>
</evidence>
<protein>
    <recommendedName>
        <fullName evidence="10">RRM Nup35-type domain-containing protein</fullName>
    </recommendedName>
</protein>
<evidence type="ECO:0000256" key="1">
    <source>
        <dbReference type="ARBA" id="ARBA00004567"/>
    </source>
</evidence>
<dbReference type="GO" id="GO:0017056">
    <property type="term" value="F:structural constituent of nuclear pore"/>
    <property type="evidence" value="ECO:0007669"/>
    <property type="project" value="TreeGrafter"/>
</dbReference>
<evidence type="ECO:0000256" key="6">
    <source>
        <dbReference type="ARBA" id="ARBA00023010"/>
    </source>
</evidence>
<dbReference type="InParanoid" id="G4ZSR4"/>
<evidence type="ECO:0000313" key="11">
    <source>
        <dbReference type="EMBL" id="EGZ12785.1"/>
    </source>
</evidence>
<dbReference type="GO" id="GO:0005543">
    <property type="term" value="F:phospholipid binding"/>
    <property type="evidence" value="ECO:0007669"/>
    <property type="project" value="TreeGrafter"/>
</dbReference>
<dbReference type="GeneID" id="20638845"/>
<dbReference type="GO" id="GO:0003676">
    <property type="term" value="F:nucleic acid binding"/>
    <property type="evidence" value="ECO:0007669"/>
    <property type="project" value="InterPro"/>
</dbReference>
<dbReference type="GO" id="GO:0044615">
    <property type="term" value="C:nuclear pore nuclear basket"/>
    <property type="evidence" value="ECO:0007669"/>
    <property type="project" value="TreeGrafter"/>
</dbReference>
<organism evidence="11 12">
    <name type="scientific">Phytophthora sojae (strain P6497)</name>
    <name type="common">Soybean stem and root rot agent</name>
    <name type="synonym">Phytophthora megasperma f. sp. glycines</name>
    <dbReference type="NCBI Taxonomy" id="1094619"/>
    <lineage>
        <taxon>Eukaryota</taxon>
        <taxon>Sar</taxon>
        <taxon>Stramenopiles</taxon>
        <taxon>Oomycota</taxon>
        <taxon>Peronosporomycetes</taxon>
        <taxon>Peronosporales</taxon>
        <taxon>Peronosporaceae</taxon>
        <taxon>Phytophthora</taxon>
    </lineage>
</organism>
<evidence type="ECO:0000256" key="4">
    <source>
        <dbReference type="ARBA" id="ARBA00022816"/>
    </source>
</evidence>
<keyword evidence="7 9" id="KW-0906">Nuclear pore complex</keyword>
<dbReference type="SUPFAM" id="SSF54928">
    <property type="entry name" value="RNA-binding domain, RBD"/>
    <property type="match status" value="1"/>
</dbReference>
<dbReference type="InterPro" id="IPR007846">
    <property type="entry name" value="RRM_NUP35_dom"/>
</dbReference>
<keyword evidence="12" id="KW-1185">Reference proteome</keyword>
<sequence length="121" mass="13560">MTRRPLLHGAVLLQRGRRTTYPNVHGVTVFGFQSSAKSFILHQFQSVNEVVNYSSSSGDNWLHLPYDTRLQVEKALSYDGRTLANDIMIRVKKCYPSDRDANALNETPVSSYFGAPELGLA</sequence>
<keyword evidence="5" id="KW-0653">Protein transport</keyword>
<evidence type="ECO:0000256" key="2">
    <source>
        <dbReference type="ARBA" id="ARBA00009454"/>
    </source>
</evidence>
<dbReference type="GO" id="GO:0044613">
    <property type="term" value="C:nuclear pore central transport channel"/>
    <property type="evidence" value="ECO:0007669"/>
    <property type="project" value="TreeGrafter"/>
</dbReference>
<reference evidence="11 12" key="1">
    <citation type="journal article" date="2006" name="Science">
        <title>Phytophthora genome sequences uncover evolutionary origins and mechanisms of pathogenesis.</title>
        <authorList>
            <person name="Tyler B.M."/>
            <person name="Tripathy S."/>
            <person name="Zhang X."/>
            <person name="Dehal P."/>
            <person name="Jiang R.H."/>
            <person name="Aerts A."/>
            <person name="Arredondo F.D."/>
            <person name="Baxter L."/>
            <person name="Bensasson D."/>
            <person name="Beynon J.L."/>
            <person name="Chapman J."/>
            <person name="Damasceno C.M."/>
            <person name="Dorrance A.E."/>
            <person name="Dou D."/>
            <person name="Dickerman A.W."/>
            <person name="Dubchak I.L."/>
            <person name="Garbelotto M."/>
            <person name="Gijzen M."/>
            <person name="Gordon S.G."/>
            <person name="Govers F."/>
            <person name="Grunwald N.J."/>
            <person name="Huang W."/>
            <person name="Ivors K.L."/>
            <person name="Jones R.W."/>
            <person name="Kamoun S."/>
            <person name="Krampis K."/>
            <person name="Lamour K.H."/>
            <person name="Lee M.K."/>
            <person name="McDonald W.H."/>
            <person name="Medina M."/>
            <person name="Meijer H.J."/>
            <person name="Nordberg E.K."/>
            <person name="Maclean D.J."/>
            <person name="Ospina-Giraldo M.D."/>
            <person name="Morris P.F."/>
            <person name="Phuntumart V."/>
            <person name="Putnam N.H."/>
            <person name="Rash S."/>
            <person name="Rose J.K."/>
            <person name="Sakihama Y."/>
            <person name="Salamov A.A."/>
            <person name="Savidor A."/>
            <person name="Scheuring C.F."/>
            <person name="Smith B.M."/>
            <person name="Sobral B.W."/>
            <person name="Terry A."/>
            <person name="Torto-Alalibo T.A."/>
            <person name="Win J."/>
            <person name="Xu Z."/>
            <person name="Zhang H."/>
            <person name="Grigoriev I.V."/>
            <person name="Rokhsar D.S."/>
            <person name="Boore J.L."/>
        </authorList>
    </citation>
    <scope>NUCLEOTIDE SEQUENCE [LARGE SCALE GENOMIC DNA]</scope>
    <source>
        <strain evidence="11 12">P6497</strain>
    </source>
</reference>
<evidence type="ECO:0000256" key="7">
    <source>
        <dbReference type="ARBA" id="ARBA00023132"/>
    </source>
</evidence>
<proteinExistence type="inferred from homology"/>
<comment type="similarity">
    <text evidence="2">Belongs to the Nup35 family.</text>
</comment>
<gene>
    <name evidence="11" type="ORF">PHYSODRAFT_257231</name>
</gene>
<dbReference type="GO" id="GO:0051028">
    <property type="term" value="P:mRNA transport"/>
    <property type="evidence" value="ECO:0007669"/>
    <property type="project" value="UniProtKB-UniRule"/>
</dbReference>
<dbReference type="KEGG" id="psoj:PHYSODRAFT_257231"/>
<evidence type="ECO:0000256" key="3">
    <source>
        <dbReference type="ARBA" id="ARBA00022448"/>
    </source>
</evidence>
<evidence type="ECO:0000313" key="12">
    <source>
        <dbReference type="Proteomes" id="UP000002640"/>
    </source>
</evidence>
<dbReference type="Proteomes" id="UP000002640">
    <property type="component" value="Unassembled WGS sequence"/>
</dbReference>
<dbReference type="GO" id="GO:0006999">
    <property type="term" value="P:nuclear pore organization"/>
    <property type="evidence" value="ECO:0007669"/>
    <property type="project" value="TreeGrafter"/>
</dbReference>
<dbReference type="Pfam" id="PF05172">
    <property type="entry name" value="RRM_Nup35"/>
    <property type="match status" value="1"/>
</dbReference>
<dbReference type="PANTHER" id="PTHR21527:SF6">
    <property type="entry name" value="NUCLEOPORIN NUP35"/>
    <property type="match status" value="1"/>
</dbReference>
<dbReference type="InterPro" id="IPR012677">
    <property type="entry name" value="Nucleotide-bd_a/b_plait_sf"/>
</dbReference>
<dbReference type="RefSeq" id="XP_009530214.1">
    <property type="nucleotide sequence ID" value="XM_009531919.1"/>
</dbReference>